<sequence>MLRGITLVGSHTGSNDDGDWVVYKKVDLGSAYRLFTANVAVPAAFAGKTAEIRLGNVTGTLASILTVQNTGGFFNFTQQTATLTGASGVHDIYIVFKGRLGVGNFDWIKCYIF</sequence>
<dbReference type="Proteomes" id="UP000245202">
    <property type="component" value="Unassembled WGS sequence"/>
</dbReference>
<evidence type="ECO:0000259" key="2">
    <source>
        <dbReference type="PROSITE" id="PS51175"/>
    </source>
</evidence>
<dbReference type="GO" id="GO:0030246">
    <property type="term" value="F:carbohydrate binding"/>
    <property type="evidence" value="ECO:0007669"/>
    <property type="project" value="InterPro"/>
</dbReference>
<organism evidence="3 4">
    <name type="scientific">Paenibacillus agaridevorans</name>
    <dbReference type="NCBI Taxonomy" id="171404"/>
    <lineage>
        <taxon>Bacteria</taxon>
        <taxon>Bacillati</taxon>
        <taxon>Bacillota</taxon>
        <taxon>Bacilli</taxon>
        <taxon>Bacillales</taxon>
        <taxon>Paenibacillaceae</taxon>
        <taxon>Paenibacillus</taxon>
    </lineage>
</organism>
<keyword evidence="1" id="KW-0732">Signal</keyword>
<gene>
    <name evidence="3" type="ORF">PAT3040_01714</name>
</gene>
<evidence type="ECO:0000313" key="3">
    <source>
        <dbReference type="EMBL" id="GBG07166.1"/>
    </source>
</evidence>
<dbReference type="PROSITE" id="PS51175">
    <property type="entry name" value="CBM6"/>
    <property type="match status" value="1"/>
</dbReference>
<dbReference type="RefSeq" id="WP_108992277.1">
    <property type="nucleotide sequence ID" value="NZ_BDQX01000078.1"/>
</dbReference>
<accession>A0A2R5EKK6</accession>
<comment type="caution">
    <text evidence="3">The sequence shown here is derived from an EMBL/GenBank/DDBJ whole genome shotgun (WGS) entry which is preliminary data.</text>
</comment>
<dbReference type="InterPro" id="IPR006584">
    <property type="entry name" value="Cellulose-bd_IV"/>
</dbReference>
<dbReference type="Pfam" id="PF03422">
    <property type="entry name" value="CBM_6"/>
    <property type="match status" value="1"/>
</dbReference>
<proteinExistence type="predicted"/>
<dbReference type="InterPro" id="IPR005084">
    <property type="entry name" value="CBM6"/>
</dbReference>
<dbReference type="EMBL" id="BDQX01000078">
    <property type="protein sequence ID" value="GBG07166.1"/>
    <property type="molecule type" value="Genomic_DNA"/>
</dbReference>
<evidence type="ECO:0000256" key="1">
    <source>
        <dbReference type="ARBA" id="ARBA00022729"/>
    </source>
</evidence>
<reference evidence="3 4" key="1">
    <citation type="submission" date="2017-08" db="EMBL/GenBank/DDBJ databases">
        <title>Substantial Increase in Enzyme Production by Combined Drug-Resistance Mutations in Paenibacillus agaridevorans.</title>
        <authorList>
            <person name="Tanaka Y."/>
            <person name="Funane K."/>
            <person name="Hosaka T."/>
            <person name="Shiwa Y."/>
            <person name="Fujita N."/>
            <person name="Miyazaki T."/>
            <person name="Yoshikawa H."/>
            <person name="Murakami K."/>
            <person name="Kasahara K."/>
            <person name="Inaoka T."/>
            <person name="Hiraga Y."/>
            <person name="Ochi K."/>
        </authorList>
    </citation>
    <scope>NUCLEOTIDE SEQUENCE [LARGE SCALE GENOMIC DNA]</scope>
    <source>
        <strain evidence="3 4">T-3040</strain>
    </source>
</reference>
<keyword evidence="4" id="KW-1185">Reference proteome</keyword>
<dbReference type="AlphaFoldDB" id="A0A2R5EKK6"/>
<name>A0A2R5EKK6_9BACL</name>
<protein>
    <recommendedName>
        <fullName evidence="2">CBM6 domain-containing protein</fullName>
    </recommendedName>
</protein>
<dbReference type="SMART" id="SM00606">
    <property type="entry name" value="CBD_IV"/>
    <property type="match status" value="1"/>
</dbReference>
<dbReference type="SUPFAM" id="SSF49785">
    <property type="entry name" value="Galactose-binding domain-like"/>
    <property type="match status" value="1"/>
</dbReference>
<evidence type="ECO:0000313" key="4">
    <source>
        <dbReference type="Proteomes" id="UP000245202"/>
    </source>
</evidence>
<dbReference type="Gene3D" id="2.60.120.260">
    <property type="entry name" value="Galactose-binding domain-like"/>
    <property type="match status" value="1"/>
</dbReference>
<dbReference type="InterPro" id="IPR008979">
    <property type="entry name" value="Galactose-bd-like_sf"/>
</dbReference>
<dbReference type="CDD" id="cd04084">
    <property type="entry name" value="CBM6_xylanase-like"/>
    <property type="match status" value="1"/>
</dbReference>
<feature type="domain" description="CBM6" evidence="2">
    <location>
        <begin position="1"/>
        <end position="111"/>
    </location>
</feature>